<evidence type="ECO:0000313" key="4">
    <source>
        <dbReference type="EMBL" id="KJV65073.1"/>
    </source>
</evidence>
<comment type="caution">
    <text evidence="2">The sequence shown here is derived from an EMBL/GenBank/DDBJ whole genome shotgun (WGS) entry which is preliminary data.</text>
</comment>
<name>A0A0F3N7D7_ANAPH</name>
<evidence type="ECO:0000256" key="1">
    <source>
        <dbReference type="SAM" id="MobiDB-lite"/>
    </source>
</evidence>
<evidence type="ECO:0000313" key="2">
    <source>
        <dbReference type="EMBL" id="KJV63965.1"/>
    </source>
</evidence>
<proteinExistence type="predicted"/>
<evidence type="ECO:0000313" key="3">
    <source>
        <dbReference type="EMBL" id="KJV65038.1"/>
    </source>
</evidence>
<dbReference type="AlphaFoldDB" id="A0A0F3N7D7"/>
<sequence>MKHKASTLQSKRFLQSLVQEKHKRQSMKLTSRTGIAP</sequence>
<reference evidence="2 5" key="1">
    <citation type="submission" date="2015-02" db="EMBL/GenBank/DDBJ databases">
        <title>Genome Sequencing of Rickettsiales.</title>
        <authorList>
            <person name="Daugherty S.C."/>
            <person name="Su Q."/>
            <person name="Abolude K."/>
            <person name="Beier-Sexton M."/>
            <person name="Carlyon J.A."/>
            <person name="Carter R."/>
            <person name="Day N.P."/>
            <person name="Dumler S.J."/>
            <person name="Dyachenko V."/>
            <person name="Godinez A."/>
            <person name="Kurtti T.J."/>
            <person name="Lichay M."/>
            <person name="Mullins K.E."/>
            <person name="Ott S."/>
            <person name="Pappas-Brown V."/>
            <person name="Paris D.H."/>
            <person name="Patel P."/>
            <person name="Richards A.L."/>
            <person name="Sadzewicz L."/>
            <person name="Sears K."/>
            <person name="Seidman D."/>
            <person name="Sengamalay N."/>
            <person name="Stenos J."/>
            <person name="Tallon L.J."/>
            <person name="Vincent G."/>
            <person name="Fraser C.M."/>
            <person name="Munderloh U."/>
            <person name="Dunning-Hotopp J.C."/>
        </authorList>
    </citation>
    <scope>NUCLEOTIDE SEQUENCE [LARGE SCALE GENOMIC DNA]</scope>
    <source>
        <strain evidence="2 5">ApMUC09</strain>
    </source>
</reference>
<organism evidence="2 5">
    <name type="scientific">Anaplasma phagocytophilum str. ApMUC09</name>
    <dbReference type="NCBI Taxonomy" id="1359152"/>
    <lineage>
        <taxon>Bacteria</taxon>
        <taxon>Pseudomonadati</taxon>
        <taxon>Pseudomonadota</taxon>
        <taxon>Alphaproteobacteria</taxon>
        <taxon>Rickettsiales</taxon>
        <taxon>Anaplasmataceae</taxon>
        <taxon>Anaplasma</taxon>
        <taxon>phagocytophilum group</taxon>
    </lineage>
</organism>
<accession>A0A0F3N7D7</accession>
<feature type="region of interest" description="Disordered" evidence="1">
    <location>
        <begin position="18"/>
        <end position="37"/>
    </location>
</feature>
<dbReference type="EMBL" id="LANV01000001">
    <property type="protein sequence ID" value="KJV65073.1"/>
    <property type="molecule type" value="Genomic_DNA"/>
</dbReference>
<dbReference type="EMBL" id="LANV01000001">
    <property type="protein sequence ID" value="KJV65038.1"/>
    <property type="molecule type" value="Genomic_DNA"/>
</dbReference>
<dbReference type="EMBL" id="LANV01000001">
    <property type="protein sequence ID" value="KJV63965.1"/>
    <property type="molecule type" value="Genomic_DNA"/>
</dbReference>
<protein>
    <submittedName>
        <fullName evidence="2">Uncharacterized protein</fullName>
    </submittedName>
</protein>
<dbReference type="Proteomes" id="UP000033441">
    <property type="component" value="Unassembled WGS sequence"/>
</dbReference>
<feature type="compositionally biased region" description="Polar residues" evidence="1">
    <location>
        <begin position="27"/>
        <end position="37"/>
    </location>
</feature>
<dbReference type="PATRIC" id="fig|1359152.3.peg.668"/>
<evidence type="ECO:0000313" key="5">
    <source>
        <dbReference type="Proteomes" id="UP000033441"/>
    </source>
</evidence>
<gene>
    <name evidence="3" type="ORF">APHMUC_0632</name>
    <name evidence="2" type="ORF">APHMUC_0636</name>
    <name evidence="4" type="ORF">APHMUC_0637</name>
</gene>